<dbReference type="EMBL" id="KP136319">
    <property type="protein sequence ID" value="AJF96947.1"/>
    <property type="molecule type" value="Genomic_DNA"/>
</dbReference>
<reference evidence="2 3" key="1">
    <citation type="journal article" date="2015" name="Parasitol. Res.">
        <title>Viruses in close associations with free-living amoebae.</title>
        <authorList>
            <person name="Scheid P."/>
        </authorList>
    </citation>
    <scope>NUCLEOTIDE SEQUENCE [LARGE SCALE GENOMIC DNA]</scope>
    <source>
        <strain evidence="2">KlaHel</strain>
    </source>
</reference>
<dbReference type="RefSeq" id="YP_009119182.1">
    <property type="nucleotide sequence ID" value="NC_026440.1"/>
</dbReference>
<feature type="region of interest" description="Disordered" evidence="1">
    <location>
        <begin position="76"/>
        <end position="104"/>
    </location>
</feature>
<evidence type="ECO:0000313" key="3">
    <source>
        <dbReference type="Proteomes" id="UP000202511"/>
    </source>
</evidence>
<sequence length="137" mass="14719">MSKPRLSRAAISDDDYAAVLGKVFVHTTSYAADAYQVVGRTKCYVRAIHVPLVSAHVALYGDGAHKIDWAKVVQPAPGSNSKKGNLYSLVRAGDDDSDGDGGDVSDQPTYWLTKVGDDFHAFPIETGSDHVFTTVGY</sequence>
<proteinExistence type="predicted"/>
<protein>
    <submittedName>
        <fullName evidence="2">Uncharacterized protein</fullName>
    </submittedName>
</protein>
<accession>A0A0B5JBK9</accession>
<dbReference type="Proteomes" id="UP000202511">
    <property type="component" value="Segment"/>
</dbReference>
<dbReference type="KEGG" id="vg:23461864"/>
<evidence type="ECO:0000313" key="2">
    <source>
        <dbReference type="EMBL" id="AJF96947.1"/>
    </source>
</evidence>
<name>A0A0B5JBK9_9VIRU</name>
<evidence type="ECO:0000256" key="1">
    <source>
        <dbReference type="SAM" id="MobiDB-lite"/>
    </source>
</evidence>
<dbReference type="GeneID" id="23461864"/>
<organism evidence="2 3">
    <name type="scientific">Pandoravirus inopinatum</name>
    <dbReference type="NCBI Taxonomy" id="1605721"/>
    <lineage>
        <taxon>Viruses</taxon>
        <taxon>Pandoravirus</taxon>
    </lineage>
</organism>